<organism evidence="1 2">
    <name type="scientific">Araneus ventricosus</name>
    <name type="common">Orbweaver spider</name>
    <name type="synonym">Epeira ventricosa</name>
    <dbReference type="NCBI Taxonomy" id="182803"/>
    <lineage>
        <taxon>Eukaryota</taxon>
        <taxon>Metazoa</taxon>
        <taxon>Ecdysozoa</taxon>
        <taxon>Arthropoda</taxon>
        <taxon>Chelicerata</taxon>
        <taxon>Arachnida</taxon>
        <taxon>Araneae</taxon>
        <taxon>Araneomorphae</taxon>
        <taxon>Entelegynae</taxon>
        <taxon>Araneoidea</taxon>
        <taxon>Araneidae</taxon>
        <taxon>Araneus</taxon>
    </lineage>
</organism>
<protein>
    <submittedName>
        <fullName evidence="1">Uncharacterized protein</fullName>
    </submittedName>
</protein>
<proteinExistence type="predicted"/>
<dbReference type="EMBL" id="BGPR01056565">
    <property type="protein sequence ID" value="GBO33038.1"/>
    <property type="molecule type" value="Genomic_DNA"/>
</dbReference>
<name>A0A4Y2W932_ARAVE</name>
<comment type="caution">
    <text evidence="1">The sequence shown here is derived from an EMBL/GenBank/DDBJ whole genome shotgun (WGS) entry which is preliminary data.</text>
</comment>
<evidence type="ECO:0000313" key="2">
    <source>
        <dbReference type="Proteomes" id="UP000499080"/>
    </source>
</evidence>
<evidence type="ECO:0000313" key="1">
    <source>
        <dbReference type="EMBL" id="GBO33038.1"/>
    </source>
</evidence>
<dbReference type="AlphaFoldDB" id="A0A4Y2W932"/>
<accession>A0A4Y2W932</accession>
<keyword evidence="2" id="KW-1185">Reference proteome</keyword>
<gene>
    <name evidence="1" type="ORF">AVEN_65821_1</name>
</gene>
<dbReference type="Proteomes" id="UP000499080">
    <property type="component" value="Unassembled WGS sequence"/>
</dbReference>
<reference evidence="1 2" key="1">
    <citation type="journal article" date="2019" name="Sci. Rep.">
        <title>Orb-weaving spider Araneus ventricosus genome elucidates the spidroin gene catalogue.</title>
        <authorList>
            <person name="Kono N."/>
            <person name="Nakamura H."/>
            <person name="Ohtoshi R."/>
            <person name="Moran D.A.P."/>
            <person name="Shinohara A."/>
            <person name="Yoshida Y."/>
            <person name="Fujiwara M."/>
            <person name="Mori M."/>
            <person name="Tomita M."/>
            <person name="Arakawa K."/>
        </authorList>
    </citation>
    <scope>NUCLEOTIDE SEQUENCE [LARGE SCALE GENOMIC DNA]</scope>
</reference>
<sequence>MILCSVTAFRGDYKCRRARITWQTLFILDRVESSLDFESVLTDCDRLWKLSLEQSELLSCAVAVILSESLSICVANLCKWCFYCQQRFLFPGIVENNASFLRYPACCTVFTVHTQEITKFISKMDIRRVADHEYLSTFFPDPKCPNLKIDRQMSDEMLCAIYLMRSIYLSGHCLWKPVVVVVSEGVCSTSDPFARRA</sequence>